<evidence type="ECO:0000256" key="4">
    <source>
        <dbReference type="ARBA" id="ARBA00025742"/>
    </source>
</evidence>
<reference evidence="6 7" key="1">
    <citation type="submission" date="2024-07" db="EMBL/GenBank/DDBJ databases">
        <title>Marimonas sp.nov., isolated from tidal-flat sediment.</title>
        <authorList>
            <person name="Jayan J.N."/>
            <person name="Lee S.S."/>
        </authorList>
    </citation>
    <scope>NUCLEOTIDE SEQUENCE [LARGE SCALE GENOMIC DNA]</scope>
    <source>
        <strain evidence="6 7">MJW-29</strain>
    </source>
</reference>
<evidence type="ECO:0000313" key="7">
    <source>
        <dbReference type="Proteomes" id="UP001556098"/>
    </source>
</evidence>
<dbReference type="InterPro" id="IPR026575">
    <property type="entry name" value="GpdQ/CpdA-like"/>
</dbReference>
<dbReference type="PANTHER" id="PTHR42988:SF2">
    <property type="entry name" value="CYCLIC NUCLEOTIDE PHOSPHODIESTERASE CBUA0032-RELATED"/>
    <property type="match status" value="1"/>
</dbReference>
<dbReference type="EMBL" id="JBFNXX010000014">
    <property type="protein sequence ID" value="MEW9921351.1"/>
    <property type="molecule type" value="Genomic_DNA"/>
</dbReference>
<dbReference type="InterPro" id="IPR004843">
    <property type="entry name" value="Calcineurin-like_PHP"/>
</dbReference>
<keyword evidence="3" id="KW-0408">Iron</keyword>
<keyword evidence="2" id="KW-0378">Hydrolase</keyword>
<organism evidence="6 7">
    <name type="scientific">Sulfitobacter sediminis</name>
    <dbReference type="NCBI Taxonomy" id="3234186"/>
    <lineage>
        <taxon>Bacteria</taxon>
        <taxon>Pseudomonadati</taxon>
        <taxon>Pseudomonadota</taxon>
        <taxon>Alphaproteobacteria</taxon>
        <taxon>Rhodobacterales</taxon>
        <taxon>Roseobacteraceae</taxon>
        <taxon>Sulfitobacter</taxon>
    </lineage>
</organism>
<gene>
    <name evidence="6" type="ORF">AB2B41_17200</name>
</gene>
<proteinExistence type="inferred from homology"/>
<feature type="domain" description="Calcineurin-like phosphoesterase" evidence="5">
    <location>
        <begin position="3"/>
        <end position="199"/>
    </location>
</feature>
<comment type="similarity">
    <text evidence="4">Belongs to the cyclic nucleotide phosphodiesterase class-III family.</text>
</comment>
<dbReference type="Proteomes" id="UP001556098">
    <property type="component" value="Unassembled WGS sequence"/>
</dbReference>
<dbReference type="SUPFAM" id="SSF56300">
    <property type="entry name" value="Metallo-dependent phosphatases"/>
    <property type="match status" value="1"/>
</dbReference>
<accession>A0ABV3RQT6</accession>
<evidence type="ECO:0000256" key="3">
    <source>
        <dbReference type="ARBA" id="ARBA00023004"/>
    </source>
</evidence>
<sequence>MARFLQLTDLHVVNEGALASGVLDTRNLLRTAIDRLQELRPALAPLDAVLVSGDISDDGSIESYAFARTELNRLGLPLYVVPGNHDARGPMRAAFADLPEMPKMGLIDWVADVGNTRVVGLDTLVEGRGGGQLRDESLDMLHHALEAAGSGPVIIMLHHPPIQTGIRFMDAIGLENAHALEMILVDVHNPVTLVAGHVHGIHHGRLGHHHVATAPSTCSGFAMDRRTEAPTGFFRGPTGCAVIDTNPGGIWSAVPLKPADGPFPF</sequence>
<dbReference type="CDD" id="cd07402">
    <property type="entry name" value="MPP_GpdQ"/>
    <property type="match status" value="1"/>
</dbReference>
<name>A0ABV3RQT6_9RHOB</name>
<evidence type="ECO:0000256" key="2">
    <source>
        <dbReference type="ARBA" id="ARBA00022801"/>
    </source>
</evidence>
<dbReference type="InterPro" id="IPR050884">
    <property type="entry name" value="CNP_phosphodiesterase-III"/>
</dbReference>
<keyword evidence="1" id="KW-0479">Metal-binding</keyword>
<evidence type="ECO:0000313" key="6">
    <source>
        <dbReference type="EMBL" id="MEW9921351.1"/>
    </source>
</evidence>
<protein>
    <submittedName>
        <fullName evidence="6">Phosphodiesterase</fullName>
    </submittedName>
</protein>
<comment type="caution">
    <text evidence="6">The sequence shown here is derived from an EMBL/GenBank/DDBJ whole genome shotgun (WGS) entry which is preliminary data.</text>
</comment>
<evidence type="ECO:0000256" key="1">
    <source>
        <dbReference type="ARBA" id="ARBA00022723"/>
    </source>
</evidence>
<dbReference type="Gene3D" id="3.60.21.10">
    <property type="match status" value="1"/>
</dbReference>
<dbReference type="InterPro" id="IPR029052">
    <property type="entry name" value="Metallo-depent_PP-like"/>
</dbReference>
<evidence type="ECO:0000259" key="5">
    <source>
        <dbReference type="Pfam" id="PF00149"/>
    </source>
</evidence>
<keyword evidence="7" id="KW-1185">Reference proteome</keyword>
<dbReference type="Pfam" id="PF00149">
    <property type="entry name" value="Metallophos"/>
    <property type="match status" value="1"/>
</dbReference>
<dbReference type="PANTHER" id="PTHR42988">
    <property type="entry name" value="PHOSPHOHYDROLASE"/>
    <property type="match status" value="1"/>
</dbReference>
<dbReference type="RefSeq" id="WP_367879049.1">
    <property type="nucleotide sequence ID" value="NZ_JBFNXX010000014.1"/>
</dbReference>